<evidence type="ECO:0000256" key="1">
    <source>
        <dbReference type="ARBA" id="ARBA00022737"/>
    </source>
</evidence>
<dbReference type="PROSITE" id="PS50825">
    <property type="entry name" value="HYR"/>
    <property type="match status" value="6"/>
</dbReference>
<dbReference type="InterPro" id="IPR001258">
    <property type="entry name" value="NHL_repeat"/>
</dbReference>
<evidence type="ECO:0000259" key="3">
    <source>
        <dbReference type="PROSITE" id="PS50825"/>
    </source>
</evidence>
<dbReference type="PANTHER" id="PTHR24273:SF32">
    <property type="entry name" value="HYALIN"/>
    <property type="match status" value="1"/>
</dbReference>
<dbReference type="SUPFAM" id="SSF101898">
    <property type="entry name" value="NHL repeat"/>
    <property type="match status" value="1"/>
</dbReference>
<feature type="domain" description="HYR" evidence="3">
    <location>
        <begin position="1143"/>
        <end position="1221"/>
    </location>
</feature>
<dbReference type="InterPro" id="IPR001343">
    <property type="entry name" value="Hemolysn_Ca-bd"/>
</dbReference>
<dbReference type="InterPro" id="IPR011042">
    <property type="entry name" value="6-blade_b-propeller_TolB-like"/>
</dbReference>
<feature type="domain" description="HYR" evidence="3">
    <location>
        <begin position="682"/>
        <end position="760"/>
    </location>
</feature>
<sequence length="1566" mass="156261">MSPQGVAAGPDGSVYVTDLGNMRVQKFDDSGAFLLQWGGQGIANGSFKSPEGIAVGENHTVYVVDGQLNRVQAFTPEGEFLFGWGTQGSNSGEFLLPRGIAADPGGDIYVADTGNHRIQRFTPDGGYVSEIVGSSGSGFISPAGLAAAGNGTVYVTFAGGNAIEKYGGTGELLSRYDSSVGGRPIRAHGLEADPEGNLYVADTGNDRILRLDANGEAISVWGSSGSDGGMFKMPQDLALGPDNSLYVVDANGHRVQKFGTPLQAQPVQDEPAKDPAQGAPAQGGPVQGAPAQGAAPVSGDLTKPVITPPNDLFIEATGALTPVNVGRATATDASGITSLTHNTPGEFTLGTSTVIWTAIDGAGNIAVATQSVTVSDTTPPVIDGIGGVAVEAAGTGGNTIDLGTPGVSDAVGVLSLENDAPQNYPLGKTVVTWTARDIAGNEASVQQEVSVVDSTPPAVSAPPAITIEASSPGATEAFLGAPGVTDNGEIISISNDAPAGFALGNTTVTWLASDSSGNTASDVQLVTVIDTTPPAISPPRDITSEASSQGTNSVDIGSPDVSDVQAVEVSSNAPALFPMGETVVIWTATDASGNNASAVQRVTIVDTIPPLVAVPADVTAEATGPGGAEAGLGEVTVSDVSAISSIDNDAPASFPIGETVVTWTVRDAHGNIQAALQTISIVDTTPPSVIPPRDIIIEAASAEGAHADPGLPTVNDIVGVHAVDSDAPEMYPVGMTTITWSAADAAGNTATATQAVTVVDSTAPVVEAPSDVTAEAAGPDGAAAETGEASASDATGISSTSSDAPAIFPLGTTEVTWTAADNHGNTAQDIQAVTILDTTSPVISAPPDISIEAAGPGPEAADIGVADAGDLVGVSYMQNDAPAAYPLGTTEVTWTATDDAGNSASAVQKITVYDTIPPVVLAPADVSAEAESAAGAAVRLIGVNASDAVGVVSVSSDAPEIFPLGETVVTWTASDEAGNTAADTQLVTISDTTPPSITAPRSVLAEATGAESSVDYGSAASADEVGVTSVYNDAPAVFPLGLTTVTWTAEDAAGNSKSAVQQVSVVDTTPPEISAPEDLVLEAENDGGGKAQLGEAAADDLVLLESIENDAPGTFPIGETEVTWTATDSSQNTATAVQLVTVGDTVPPGITAPADITAEAEGPRGSAVPLGVPEASDTAGSVAVSNNAPSIFPIGETEVTWTASDDAGNTASDVQQVTVLDTIPPELALPADVEAEALSPSGNVVDTGEAAAEDLVGVLSIESDAPELFPYGETVITWTAVDDAGNTVSGEQTISVIDTTAPSVVAPPDVEMEAASAAGNPVDTGTATAEDTVGVASLESDAPAEFTLGDTLVTWTATDADGNSASDVQRVVIVDTTAPEITPPPDVEVEASSMETEVEIVAATALDLVDPAPSVAGDARGLFPLGSTNVTWTASDMFGNEASTVQVVTVLACGRPAEYYNLIEGTHDNDILQGTSQADLVFALGGDDIISGAGGNDCIFGGDGDDIILGGGGDDTLSGGGGNDIIRGHSGVDAITGGGGADIADGGDDRDTCGIEPDDTAVKCEA</sequence>
<dbReference type="InterPro" id="IPR003410">
    <property type="entry name" value="HYR_dom"/>
</dbReference>
<dbReference type="EnsemblBacteria" id="ABK77198">
    <property type="protein sequence ID" value="ABK77198"/>
    <property type="gene ID" value="CENSYa_0565"/>
</dbReference>
<dbReference type="PROSITE" id="PS51125">
    <property type="entry name" value="NHL"/>
    <property type="match status" value="4"/>
</dbReference>
<gene>
    <name evidence="4" type="ordered locus">CENSYa_0565</name>
</gene>
<dbReference type="GO" id="GO:0005509">
    <property type="term" value="F:calcium ion binding"/>
    <property type="evidence" value="ECO:0007669"/>
    <property type="project" value="InterPro"/>
</dbReference>
<dbReference type="Gene3D" id="2.150.10.10">
    <property type="entry name" value="Serralysin-like metalloprotease, C-terminal"/>
    <property type="match status" value="1"/>
</dbReference>
<reference evidence="4 5" key="1">
    <citation type="journal article" date="2006" name="Proc. Natl. Acad. Sci. U.S.A.">
        <title>Genomic analysis of the uncultivated marine crenarchaeote Cenarchaeum symbiosum.</title>
        <authorList>
            <person name="Hallam S.J."/>
            <person name="Konstantinidis K.T."/>
            <person name="Putnam N."/>
            <person name="Schleper C."/>
            <person name="Watanabe Y."/>
            <person name="Sugahara J."/>
            <person name="Preston C."/>
            <person name="de la Torre J."/>
            <person name="Richardson P.M."/>
            <person name="DeLong E.F."/>
        </authorList>
    </citation>
    <scope>NUCLEOTIDE SEQUENCE [LARGE SCALE GENOMIC DNA]</scope>
    <source>
        <strain evidence="5">A</strain>
    </source>
</reference>
<feature type="compositionally biased region" description="Polar residues" evidence="2">
    <location>
        <begin position="544"/>
        <end position="555"/>
    </location>
</feature>
<dbReference type="SUPFAM" id="SSF51120">
    <property type="entry name" value="beta-Roll"/>
    <property type="match status" value="1"/>
</dbReference>
<proteinExistence type="predicted"/>
<dbReference type="PATRIC" id="fig|414004.10.peg.514"/>
<dbReference type="Proteomes" id="UP000000758">
    <property type="component" value="Chromosome"/>
</dbReference>
<dbReference type="Gene3D" id="2.120.10.30">
    <property type="entry name" value="TolB, C-terminal domain"/>
    <property type="match status" value="2"/>
</dbReference>
<name>A0RV31_CENSY</name>
<dbReference type="InterPro" id="IPR018511">
    <property type="entry name" value="Hemolysin-typ_Ca-bd_CS"/>
</dbReference>
<feature type="domain" description="HYR" evidence="3">
    <location>
        <begin position="913"/>
        <end position="991"/>
    </location>
</feature>
<protein>
    <recommendedName>
        <fullName evidence="3">HYR domain-containing protein</fullName>
    </recommendedName>
</protein>
<feature type="domain" description="HYR" evidence="3">
    <location>
        <begin position="1297"/>
        <end position="1375"/>
    </location>
</feature>
<organism evidence="4 5">
    <name type="scientific">Cenarchaeum symbiosum (strain A)</name>
    <dbReference type="NCBI Taxonomy" id="414004"/>
    <lineage>
        <taxon>Archaea</taxon>
        <taxon>Nitrososphaerota</taxon>
        <taxon>Candidatus Cenarchaeales</taxon>
        <taxon>Candidatus Cenarchaeaceae</taxon>
        <taxon>Candidatus Cenarchaeum</taxon>
    </lineage>
</organism>
<dbReference type="Pfam" id="PF00353">
    <property type="entry name" value="HemolysinCabind"/>
    <property type="match status" value="2"/>
</dbReference>
<dbReference type="PROSITE" id="PS00330">
    <property type="entry name" value="HEMOLYSIN_CALCIUM"/>
    <property type="match status" value="3"/>
</dbReference>
<feature type="region of interest" description="Disordered" evidence="2">
    <location>
        <begin position="265"/>
        <end position="302"/>
    </location>
</feature>
<feature type="compositionally biased region" description="Low complexity" evidence="2">
    <location>
        <begin position="275"/>
        <end position="297"/>
    </location>
</feature>
<feature type="compositionally biased region" description="Low complexity" evidence="2">
    <location>
        <begin position="774"/>
        <end position="795"/>
    </location>
</feature>
<feature type="region of interest" description="Disordered" evidence="2">
    <location>
        <begin position="532"/>
        <end position="559"/>
    </location>
</feature>
<evidence type="ECO:0000313" key="4">
    <source>
        <dbReference type="EMBL" id="ABK77198.1"/>
    </source>
</evidence>
<dbReference type="EMBL" id="DP000238">
    <property type="protein sequence ID" value="ABK77198.1"/>
    <property type="molecule type" value="Genomic_DNA"/>
</dbReference>
<dbReference type="HOGENOM" id="CLU_255625_0_0_2"/>
<dbReference type="PRINTS" id="PR00313">
    <property type="entry name" value="CABNDNGRPT"/>
</dbReference>
<evidence type="ECO:0000256" key="2">
    <source>
        <dbReference type="SAM" id="MobiDB-lite"/>
    </source>
</evidence>
<dbReference type="Pfam" id="PF02494">
    <property type="entry name" value="HYR"/>
    <property type="match status" value="9"/>
</dbReference>
<feature type="region of interest" description="Disordered" evidence="2">
    <location>
        <begin position="773"/>
        <end position="805"/>
    </location>
</feature>
<dbReference type="PANTHER" id="PTHR24273">
    <property type="entry name" value="FI04643P-RELATED"/>
    <property type="match status" value="1"/>
</dbReference>
<dbReference type="KEGG" id="csy:CENSYa_0565"/>
<dbReference type="Pfam" id="PF01436">
    <property type="entry name" value="NHL"/>
    <property type="match status" value="3"/>
</dbReference>
<evidence type="ECO:0000313" key="5">
    <source>
        <dbReference type="Proteomes" id="UP000000758"/>
    </source>
</evidence>
<accession>A0RV31</accession>
<feature type="domain" description="HYR" evidence="3">
    <location>
        <begin position="529"/>
        <end position="606"/>
    </location>
</feature>
<keyword evidence="5" id="KW-1185">Reference proteome</keyword>
<feature type="domain" description="HYR" evidence="3">
    <location>
        <begin position="299"/>
        <end position="376"/>
    </location>
</feature>
<keyword evidence="1" id="KW-0677">Repeat</keyword>
<dbReference type="InterPro" id="IPR011049">
    <property type="entry name" value="Serralysin-like_metalloprot_C"/>
</dbReference>